<evidence type="ECO:0000259" key="1">
    <source>
        <dbReference type="Pfam" id="PF09413"/>
    </source>
</evidence>
<dbReference type="Gene3D" id="3.30.70.790">
    <property type="entry name" value="UreE, C-terminal domain"/>
    <property type="match status" value="1"/>
</dbReference>
<comment type="caution">
    <text evidence="2">The sequence shown here is derived from an EMBL/GenBank/DDBJ whole genome shotgun (WGS) entry which is preliminary data.</text>
</comment>
<feature type="domain" description="DUF2007" evidence="1">
    <location>
        <begin position="11"/>
        <end position="73"/>
    </location>
</feature>
<dbReference type="SUPFAM" id="SSF54913">
    <property type="entry name" value="GlnB-like"/>
    <property type="match status" value="1"/>
</dbReference>
<sequence length="78" mass="7739">MSSSASIVTIFSGSGIEASMVLSFLESNGIPARLEDEYTGTMAPHVAAGGGAGAVKVAVAAGDAAAAKELLAKRRSRT</sequence>
<evidence type="ECO:0000313" key="2">
    <source>
        <dbReference type="EMBL" id="OWK45091.1"/>
    </source>
</evidence>
<gene>
    <name evidence="2" type="ORF">FRUB_01422</name>
</gene>
<dbReference type="InterPro" id="IPR011322">
    <property type="entry name" value="N-reg_PII-like_a/b"/>
</dbReference>
<proteinExistence type="predicted"/>
<reference evidence="3" key="1">
    <citation type="submission" date="2017-06" db="EMBL/GenBank/DDBJ databases">
        <title>Genome analysis of Fimbriiglobus ruber SP5, the first member of the order Planctomycetales with confirmed chitinolytic capability.</title>
        <authorList>
            <person name="Ravin N.V."/>
            <person name="Rakitin A.L."/>
            <person name="Ivanova A.A."/>
            <person name="Beletsky A.V."/>
            <person name="Kulichevskaya I.S."/>
            <person name="Mardanov A.V."/>
            <person name="Dedysh S.N."/>
        </authorList>
    </citation>
    <scope>NUCLEOTIDE SEQUENCE [LARGE SCALE GENOMIC DNA]</scope>
    <source>
        <strain evidence="3">SP5</strain>
    </source>
</reference>
<evidence type="ECO:0000313" key="3">
    <source>
        <dbReference type="Proteomes" id="UP000214646"/>
    </source>
</evidence>
<dbReference type="RefSeq" id="WP_161967238.1">
    <property type="nucleotide sequence ID" value="NZ_NIDE01000002.1"/>
</dbReference>
<dbReference type="EMBL" id="NIDE01000002">
    <property type="protein sequence ID" value="OWK45091.1"/>
    <property type="molecule type" value="Genomic_DNA"/>
</dbReference>
<dbReference type="InterPro" id="IPR018551">
    <property type="entry name" value="DUF2007"/>
</dbReference>
<accession>A0A225DUS7</accession>
<keyword evidence="3" id="KW-1185">Reference proteome</keyword>
<dbReference type="AlphaFoldDB" id="A0A225DUS7"/>
<dbReference type="Proteomes" id="UP000214646">
    <property type="component" value="Unassembled WGS sequence"/>
</dbReference>
<name>A0A225DUS7_9BACT</name>
<protein>
    <recommendedName>
        <fullName evidence="1">DUF2007 domain-containing protein</fullName>
    </recommendedName>
</protein>
<dbReference type="Pfam" id="PF09413">
    <property type="entry name" value="DUF2007"/>
    <property type="match status" value="1"/>
</dbReference>
<organism evidence="2 3">
    <name type="scientific">Fimbriiglobus ruber</name>
    <dbReference type="NCBI Taxonomy" id="1908690"/>
    <lineage>
        <taxon>Bacteria</taxon>
        <taxon>Pseudomonadati</taxon>
        <taxon>Planctomycetota</taxon>
        <taxon>Planctomycetia</taxon>
        <taxon>Gemmatales</taxon>
        <taxon>Gemmataceae</taxon>
        <taxon>Fimbriiglobus</taxon>
    </lineage>
</organism>